<gene>
    <name evidence="11" type="ordered locus">GNIT_1623</name>
</gene>
<dbReference type="Pfam" id="PF01728">
    <property type="entry name" value="FtsJ"/>
    <property type="match status" value="1"/>
</dbReference>
<evidence type="ECO:0000313" key="12">
    <source>
        <dbReference type="Proteomes" id="UP000009282"/>
    </source>
</evidence>
<feature type="binding site" evidence="7">
    <location>
        <position position="309"/>
    </location>
    <ligand>
        <name>S-adenosyl-L-methionine</name>
        <dbReference type="ChEBI" id="CHEBI:59789"/>
    </ligand>
</feature>
<dbReference type="STRING" id="1085623.GNIT_1623"/>
<dbReference type="EMBL" id="CP003060">
    <property type="protein sequence ID" value="AEP29740.1"/>
    <property type="molecule type" value="Genomic_DNA"/>
</dbReference>
<organism evidence="11 12">
    <name type="scientific">Glaciecola nitratireducens (strain JCM 12485 / KCTC 12276 / FR1064)</name>
    <dbReference type="NCBI Taxonomy" id="1085623"/>
    <lineage>
        <taxon>Bacteria</taxon>
        <taxon>Pseudomonadati</taxon>
        <taxon>Pseudomonadota</taxon>
        <taxon>Gammaproteobacteria</taxon>
        <taxon>Alteromonadales</taxon>
        <taxon>Alteromonadaceae</taxon>
        <taxon>Brumicola</taxon>
    </lineage>
</organism>
<dbReference type="RefSeq" id="WP_014108614.1">
    <property type="nucleotide sequence ID" value="NC_016041.1"/>
</dbReference>
<sequence length="392" mass="44128">MISNSFNQETSNKDSVCQGSSSKRIALESKSMLFYCREGYEADLAAELEQVSANQHLYGYSKFVPHNAMVQFHFYESLSTKQQFESFALDDCIFARQRLCVIGSVELTDAADRISSIVDYLKNNTELSQHSLGDIFAEHADHEKGKEVAKFCKKFTVPLRQALRKEGWLSSKPNSGLPFIHFVFSDSSECTIAFSYPKNRHSQPLGISRLKFPNDAPSRSTLKLEEAIQLFMSPAQQSLCLQKGMTAVDLGACPGGWTYQLVSRGIHVEAVDNGAMAETLMATGLVSYQAADGFKYQPVDGHVDWLVCDMIEKPERVAELMTHWLCDRKATSTIFNLKLPMKQRFQIVAGLIANITNTLNERQIKHQLRAKHLYHDRDEITVMILTGAHLLE</sequence>
<feature type="binding site" evidence="7">
    <location>
        <begin position="253"/>
        <end position="256"/>
    </location>
    <ligand>
        <name>S-adenosyl-L-methionine</name>
        <dbReference type="ChEBI" id="CHEBI:59789"/>
    </ligand>
</feature>
<evidence type="ECO:0000256" key="7">
    <source>
        <dbReference type="PIRSR" id="PIRSR028774-2"/>
    </source>
</evidence>
<evidence type="ECO:0000256" key="3">
    <source>
        <dbReference type="ARBA" id="ARBA00022603"/>
    </source>
</evidence>
<dbReference type="NCBIfam" id="NF008734">
    <property type="entry name" value="PRK11760.1"/>
    <property type="match status" value="1"/>
</dbReference>
<name>G4QHA9_GLANF</name>
<dbReference type="InterPro" id="IPR040739">
    <property type="entry name" value="RlmM_FDX"/>
</dbReference>
<dbReference type="SUPFAM" id="SSF53335">
    <property type="entry name" value="S-adenosyl-L-methionine-dependent methyltransferases"/>
    <property type="match status" value="1"/>
</dbReference>
<dbReference type="Gene3D" id="3.30.70.2810">
    <property type="match status" value="1"/>
</dbReference>
<dbReference type="PIRSF" id="PIRSF028774">
    <property type="entry name" value="UCP028774"/>
    <property type="match status" value="1"/>
</dbReference>
<proteinExistence type="predicted"/>
<feature type="binding site" evidence="7">
    <location>
        <position position="272"/>
    </location>
    <ligand>
        <name>S-adenosyl-L-methionine</name>
        <dbReference type="ChEBI" id="CHEBI:59789"/>
    </ligand>
</feature>
<dbReference type="Pfam" id="PF21239">
    <property type="entry name" value="RLMM_N"/>
    <property type="match status" value="1"/>
</dbReference>
<evidence type="ECO:0000259" key="9">
    <source>
        <dbReference type="Pfam" id="PF18125"/>
    </source>
</evidence>
<dbReference type="Gene3D" id="3.40.50.150">
    <property type="entry name" value="Vaccinia Virus protein VP39"/>
    <property type="match status" value="1"/>
</dbReference>
<dbReference type="InterPro" id="IPR029063">
    <property type="entry name" value="SAM-dependent_MTases_sf"/>
</dbReference>
<keyword evidence="4 11" id="KW-0808">Transferase</keyword>
<dbReference type="OrthoDB" id="154490at2"/>
<dbReference type="eggNOG" id="COG2933">
    <property type="taxonomic scope" value="Bacteria"/>
</dbReference>
<dbReference type="KEGG" id="gni:GNIT_1623"/>
<protein>
    <submittedName>
        <fullName evidence="11">Putative RNA 2'-O-ribose methyltransferase</fullName>
    </submittedName>
</protein>
<dbReference type="Pfam" id="PF18125">
    <property type="entry name" value="RlmM_FDX"/>
    <property type="match status" value="1"/>
</dbReference>
<evidence type="ECO:0000313" key="11">
    <source>
        <dbReference type="EMBL" id="AEP29740.1"/>
    </source>
</evidence>
<dbReference type="PANTHER" id="PTHR37524">
    <property type="entry name" value="RIBOSOMAL RNA LARGE SUBUNIT METHYLTRANSFERASE M"/>
    <property type="match status" value="1"/>
</dbReference>
<keyword evidence="1" id="KW-0963">Cytoplasm</keyword>
<dbReference type="InterPro" id="IPR002877">
    <property type="entry name" value="RNA_MeTrfase_FtsJ_dom"/>
</dbReference>
<keyword evidence="12" id="KW-1185">Reference proteome</keyword>
<evidence type="ECO:0000256" key="4">
    <source>
        <dbReference type="ARBA" id="ARBA00022679"/>
    </source>
</evidence>
<feature type="domain" description="Ribosomal RNA methyltransferase FtsJ" evidence="8">
    <location>
        <begin position="218"/>
        <end position="312"/>
    </location>
</feature>
<keyword evidence="2" id="KW-0698">rRNA processing</keyword>
<dbReference type="InterPro" id="IPR048646">
    <property type="entry name" value="RlmM_THUMP-like"/>
</dbReference>
<feature type="binding site" evidence="7">
    <location>
        <position position="220"/>
    </location>
    <ligand>
        <name>S-adenosyl-L-methionine</name>
        <dbReference type="ChEBI" id="CHEBI:59789"/>
    </ligand>
</feature>
<accession>G4QHA9</accession>
<dbReference type="GO" id="GO:0006364">
    <property type="term" value="P:rRNA processing"/>
    <property type="evidence" value="ECO:0007669"/>
    <property type="project" value="UniProtKB-KW"/>
</dbReference>
<evidence type="ECO:0000256" key="2">
    <source>
        <dbReference type="ARBA" id="ARBA00022552"/>
    </source>
</evidence>
<dbReference type="GO" id="GO:0008168">
    <property type="term" value="F:methyltransferase activity"/>
    <property type="evidence" value="ECO:0007669"/>
    <property type="project" value="UniProtKB-KW"/>
</dbReference>
<dbReference type="Proteomes" id="UP000009282">
    <property type="component" value="Chromosome"/>
</dbReference>
<feature type="domain" description="Ribosomal RNA large subunit methyltransferase M THUMP-like" evidence="10">
    <location>
        <begin position="112"/>
        <end position="196"/>
    </location>
</feature>
<dbReference type="PANTHER" id="PTHR37524:SF2">
    <property type="entry name" value="RIBOSOMAL RNA METHYLTRANSFERASE FTSJ DOMAIN-CONTAINING PROTEIN"/>
    <property type="match status" value="1"/>
</dbReference>
<evidence type="ECO:0000259" key="8">
    <source>
        <dbReference type="Pfam" id="PF01728"/>
    </source>
</evidence>
<feature type="binding site" evidence="7">
    <location>
        <position position="292"/>
    </location>
    <ligand>
        <name>S-adenosyl-L-methionine</name>
        <dbReference type="ChEBI" id="CHEBI:59789"/>
    </ligand>
</feature>
<dbReference type="Gene3D" id="3.30.2300.20">
    <property type="match status" value="1"/>
</dbReference>
<reference evidence="11 12" key="1">
    <citation type="journal article" date="2011" name="J. Bacteriol.">
        <title>Complete genome sequence of seawater bacterium Glaciecola nitratireducens FR1064T.</title>
        <authorList>
            <person name="Bian F."/>
            <person name="Qin Q.L."/>
            <person name="Xie B.B."/>
            <person name="Shu Y.L."/>
            <person name="Zhang X.Y."/>
            <person name="Yu Y."/>
            <person name="Chen B."/>
            <person name="Chen X.L."/>
            <person name="Zhou B.C."/>
            <person name="Zhang Y.Z."/>
        </authorList>
    </citation>
    <scope>NUCLEOTIDE SEQUENCE [LARGE SCALE GENOMIC DNA]</scope>
    <source>
        <strain evidence="12">JCM 12485 / KCTC 12276 / FR1064</strain>
    </source>
</reference>
<evidence type="ECO:0000256" key="6">
    <source>
        <dbReference type="PIRSR" id="PIRSR028774-1"/>
    </source>
</evidence>
<dbReference type="GO" id="GO:0032259">
    <property type="term" value="P:methylation"/>
    <property type="evidence" value="ECO:0007669"/>
    <property type="project" value="UniProtKB-KW"/>
</dbReference>
<dbReference type="InterPro" id="IPR011224">
    <property type="entry name" value="rRNA_MeTrfase_M"/>
</dbReference>
<feature type="active site" description="Proton acceptor" evidence="6">
    <location>
        <position position="338"/>
    </location>
</feature>
<evidence type="ECO:0000259" key="10">
    <source>
        <dbReference type="Pfam" id="PF21239"/>
    </source>
</evidence>
<dbReference type="HOGENOM" id="CLU_043780_0_0_6"/>
<dbReference type="AlphaFoldDB" id="G4QHA9"/>
<evidence type="ECO:0000256" key="1">
    <source>
        <dbReference type="ARBA" id="ARBA00022490"/>
    </source>
</evidence>
<keyword evidence="5 7" id="KW-0949">S-adenosyl-L-methionine</keyword>
<keyword evidence="3 11" id="KW-0489">Methyltransferase</keyword>
<feature type="domain" description="RlmM ferredoxin-like" evidence="9">
    <location>
        <begin position="30"/>
        <end position="98"/>
    </location>
</feature>
<evidence type="ECO:0000256" key="5">
    <source>
        <dbReference type="ARBA" id="ARBA00022691"/>
    </source>
</evidence>